<reference evidence="2 3" key="1">
    <citation type="submission" date="2020-01" db="EMBL/GenBank/DDBJ databases">
        <title>Draft genome sequence of Aspergillus udagawae IFM 53868.</title>
        <authorList>
            <person name="Takahashi H."/>
            <person name="Yaguchi T."/>
        </authorList>
    </citation>
    <scope>NUCLEOTIDE SEQUENCE [LARGE SCALE GENOMIC DNA]</scope>
    <source>
        <strain evidence="2 3">IFM 53868</strain>
    </source>
</reference>
<evidence type="ECO:0000313" key="2">
    <source>
        <dbReference type="EMBL" id="GFF97704.1"/>
    </source>
</evidence>
<comment type="caution">
    <text evidence="2">The sequence shown here is derived from an EMBL/GenBank/DDBJ whole genome shotgun (WGS) entry which is preliminary data.</text>
</comment>
<accession>A0ABQ1BE03</accession>
<keyword evidence="3" id="KW-1185">Reference proteome</keyword>
<dbReference type="EMBL" id="BLKG01000161">
    <property type="protein sequence ID" value="GFF97704.1"/>
    <property type="molecule type" value="Genomic_DNA"/>
</dbReference>
<feature type="region of interest" description="Disordered" evidence="1">
    <location>
        <begin position="124"/>
        <end position="143"/>
    </location>
</feature>
<proteinExistence type="predicted"/>
<evidence type="ECO:0000256" key="1">
    <source>
        <dbReference type="SAM" id="MobiDB-lite"/>
    </source>
</evidence>
<organism evidence="2 3">
    <name type="scientific">Aspergillus udagawae</name>
    <dbReference type="NCBI Taxonomy" id="91492"/>
    <lineage>
        <taxon>Eukaryota</taxon>
        <taxon>Fungi</taxon>
        <taxon>Dikarya</taxon>
        <taxon>Ascomycota</taxon>
        <taxon>Pezizomycotina</taxon>
        <taxon>Eurotiomycetes</taxon>
        <taxon>Eurotiomycetidae</taxon>
        <taxon>Eurotiales</taxon>
        <taxon>Aspergillaceae</taxon>
        <taxon>Aspergillus</taxon>
        <taxon>Aspergillus subgen. Fumigati</taxon>
    </lineage>
</organism>
<evidence type="ECO:0000313" key="3">
    <source>
        <dbReference type="Proteomes" id="UP000465266"/>
    </source>
</evidence>
<protein>
    <submittedName>
        <fullName evidence="2">Uncharacterized protein</fullName>
    </submittedName>
</protein>
<sequence length="143" mass="15713">MTGGYFGGPPPVEYSYVRVSQQIVFEHTHLHYLWPIGSQQTKQAGHPNAIANITVNQRHGALCLTRLTLQGPKLYGNNGAGFNGRFTIWDEYGNWGKFGAGSKDDYNVITVSAHNTLLDENFSPSESFTPIGPEEAASLDLEN</sequence>
<name>A0ABQ1BE03_9EURO</name>
<dbReference type="Proteomes" id="UP000465266">
    <property type="component" value="Unassembled WGS sequence"/>
</dbReference>
<gene>
    <name evidence="2" type="ORF">IFM53868_09327</name>
</gene>